<dbReference type="EC" id="2.6.1.1" evidence="3"/>
<keyword evidence="5 8" id="KW-0808">Transferase</keyword>
<accession>A0A0C2NCK1</accession>
<evidence type="ECO:0000259" key="7">
    <source>
        <dbReference type="Pfam" id="PF00155"/>
    </source>
</evidence>
<dbReference type="EMBL" id="JWZT01000567">
    <property type="protein sequence ID" value="KII74020.1"/>
    <property type="molecule type" value="Genomic_DNA"/>
</dbReference>
<evidence type="ECO:0000256" key="3">
    <source>
        <dbReference type="ARBA" id="ARBA00012753"/>
    </source>
</evidence>
<comment type="cofactor">
    <cofactor evidence="1">
        <name>pyridoxal 5'-phosphate</name>
        <dbReference type="ChEBI" id="CHEBI:597326"/>
    </cofactor>
</comment>
<keyword evidence="9" id="KW-1185">Reference proteome</keyword>
<evidence type="ECO:0000313" key="8">
    <source>
        <dbReference type="EMBL" id="KII74020.1"/>
    </source>
</evidence>
<dbReference type="PANTHER" id="PTHR11879">
    <property type="entry name" value="ASPARTATE AMINOTRANSFERASE"/>
    <property type="match status" value="1"/>
</dbReference>
<dbReference type="OMA" id="CEYLAYV"/>
<dbReference type="SUPFAM" id="SSF53383">
    <property type="entry name" value="PLP-dependent transferases"/>
    <property type="match status" value="1"/>
</dbReference>
<evidence type="ECO:0000256" key="5">
    <source>
        <dbReference type="ARBA" id="ARBA00022679"/>
    </source>
</evidence>
<keyword evidence="4 8" id="KW-0032">Aminotransferase</keyword>
<evidence type="ECO:0000256" key="2">
    <source>
        <dbReference type="ARBA" id="ARBA00011738"/>
    </source>
</evidence>
<organism evidence="8 9">
    <name type="scientific">Thelohanellus kitauei</name>
    <name type="common">Myxosporean</name>
    <dbReference type="NCBI Taxonomy" id="669202"/>
    <lineage>
        <taxon>Eukaryota</taxon>
        <taxon>Metazoa</taxon>
        <taxon>Cnidaria</taxon>
        <taxon>Myxozoa</taxon>
        <taxon>Myxosporea</taxon>
        <taxon>Bivalvulida</taxon>
        <taxon>Platysporina</taxon>
        <taxon>Myxobolidae</taxon>
        <taxon>Thelohanellus</taxon>
    </lineage>
</organism>
<proteinExistence type="predicted"/>
<name>A0A0C2NCK1_THEKT</name>
<sequence length="136" mass="15762">MVKNRLTVMIRNMYSNPPNHGASVAEKILNNEKYFEEWKTEVEIMYKRISEMRSGLAKRLEELKTPGDWSFLTRQRGLFSYTGLNKEQIQYMEKEHGVFMPISGRINVSGLTVECLDHVATAIHDAATRFPKPIKK</sequence>
<dbReference type="GO" id="GO:0005829">
    <property type="term" value="C:cytosol"/>
    <property type="evidence" value="ECO:0007669"/>
    <property type="project" value="TreeGrafter"/>
</dbReference>
<evidence type="ECO:0000256" key="6">
    <source>
        <dbReference type="ARBA" id="ARBA00022898"/>
    </source>
</evidence>
<comment type="subunit">
    <text evidence="2">Homodimer.</text>
</comment>
<feature type="domain" description="Aminotransferase class I/classII large" evidence="7">
    <location>
        <begin position="2"/>
        <end position="123"/>
    </location>
</feature>
<dbReference type="InterPro" id="IPR015422">
    <property type="entry name" value="PyrdxlP-dep_Trfase_small"/>
</dbReference>
<keyword evidence="6" id="KW-0663">Pyridoxal phosphate</keyword>
<comment type="caution">
    <text evidence="8">The sequence shown here is derived from an EMBL/GenBank/DDBJ whole genome shotgun (WGS) entry which is preliminary data.</text>
</comment>
<dbReference type="GO" id="GO:0004069">
    <property type="term" value="F:L-aspartate:2-oxoglutarate aminotransferase activity"/>
    <property type="evidence" value="ECO:0007669"/>
    <property type="project" value="UniProtKB-EC"/>
</dbReference>
<reference evidence="8 9" key="1">
    <citation type="journal article" date="2014" name="Genome Biol. Evol.">
        <title>The genome of the myxosporean Thelohanellus kitauei shows adaptations to nutrient acquisition within its fish host.</title>
        <authorList>
            <person name="Yang Y."/>
            <person name="Xiong J."/>
            <person name="Zhou Z."/>
            <person name="Huo F."/>
            <person name="Miao W."/>
            <person name="Ran C."/>
            <person name="Liu Y."/>
            <person name="Zhang J."/>
            <person name="Feng J."/>
            <person name="Wang M."/>
            <person name="Wang M."/>
            <person name="Wang L."/>
            <person name="Yao B."/>
        </authorList>
    </citation>
    <scope>NUCLEOTIDE SEQUENCE [LARGE SCALE GENOMIC DNA]</scope>
    <source>
        <strain evidence="8">Wuqing</strain>
    </source>
</reference>
<evidence type="ECO:0000256" key="4">
    <source>
        <dbReference type="ARBA" id="ARBA00022576"/>
    </source>
</evidence>
<dbReference type="InterPro" id="IPR015424">
    <property type="entry name" value="PyrdxlP-dep_Trfase"/>
</dbReference>
<dbReference type="AlphaFoldDB" id="A0A0C2NCK1"/>
<dbReference type="Gene3D" id="3.90.1150.10">
    <property type="entry name" value="Aspartate Aminotransferase, domain 1"/>
    <property type="match status" value="1"/>
</dbReference>
<protein>
    <recommendedName>
        <fullName evidence="3">aspartate transaminase</fullName>
        <ecNumber evidence="3">2.6.1.1</ecNumber>
    </recommendedName>
</protein>
<dbReference type="OrthoDB" id="5946442at2759"/>
<dbReference type="GO" id="GO:0006532">
    <property type="term" value="P:aspartate biosynthetic process"/>
    <property type="evidence" value="ECO:0007669"/>
    <property type="project" value="TreeGrafter"/>
</dbReference>
<dbReference type="PRINTS" id="PR00799">
    <property type="entry name" value="TRANSAMINASE"/>
</dbReference>
<evidence type="ECO:0000313" key="9">
    <source>
        <dbReference type="Proteomes" id="UP000031668"/>
    </source>
</evidence>
<dbReference type="InterPro" id="IPR000796">
    <property type="entry name" value="Asp_trans"/>
</dbReference>
<gene>
    <name evidence="8" type="ORF">RF11_00004</name>
</gene>
<dbReference type="GO" id="GO:0030170">
    <property type="term" value="F:pyridoxal phosphate binding"/>
    <property type="evidence" value="ECO:0007669"/>
    <property type="project" value="InterPro"/>
</dbReference>
<dbReference type="Pfam" id="PF00155">
    <property type="entry name" value="Aminotran_1_2"/>
    <property type="match status" value="1"/>
</dbReference>
<dbReference type="PANTHER" id="PTHR11879:SF55">
    <property type="entry name" value="GLUTAMATE OXALOACETATE TRANSAMINASE 1, ISOFORM B"/>
    <property type="match status" value="1"/>
</dbReference>
<dbReference type="InterPro" id="IPR004839">
    <property type="entry name" value="Aminotransferase_I/II_large"/>
</dbReference>
<dbReference type="Proteomes" id="UP000031668">
    <property type="component" value="Unassembled WGS sequence"/>
</dbReference>
<evidence type="ECO:0000256" key="1">
    <source>
        <dbReference type="ARBA" id="ARBA00001933"/>
    </source>
</evidence>